<dbReference type="InterPro" id="IPR011993">
    <property type="entry name" value="PH-like_dom_sf"/>
</dbReference>
<gene>
    <name evidence="3" type="ORF">NEMVEDRAFT_v1g238689</name>
</gene>
<dbReference type="KEGG" id="nve:5520775"/>
<dbReference type="Gene3D" id="2.30.29.30">
    <property type="entry name" value="Pleckstrin-homology domain (PH domain)/Phosphotyrosine-binding domain (PTB)"/>
    <property type="match status" value="1"/>
</dbReference>
<reference evidence="3 4" key="1">
    <citation type="journal article" date="2007" name="Science">
        <title>Sea anemone genome reveals ancestral eumetazoan gene repertoire and genomic organization.</title>
        <authorList>
            <person name="Putnam N.H."/>
            <person name="Srivastava M."/>
            <person name="Hellsten U."/>
            <person name="Dirks B."/>
            <person name="Chapman J."/>
            <person name="Salamov A."/>
            <person name="Terry A."/>
            <person name="Shapiro H."/>
            <person name="Lindquist E."/>
            <person name="Kapitonov V.V."/>
            <person name="Jurka J."/>
            <person name="Genikhovich G."/>
            <person name="Grigoriev I.V."/>
            <person name="Lucas S.M."/>
            <person name="Steele R.E."/>
            <person name="Finnerty J.R."/>
            <person name="Technau U."/>
            <person name="Martindale M.Q."/>
            <person name="Rokhsar D.S."/>
        </authorList>
    </citation>
    <scope>NUCLEOTIDE SEQUENCE [LARGE SCALE GENOMIC DNA]</scope>
    <source>
        <strain evidence="4">CH2 X CH6</strain>
    </source>
</reference>
<dbReference type="InterPro" id="IPR045188">
    <property type="entry name" value="Boi1/Boi2-like"/>
</dbReference>
<dbReference type="eggNOG" id="ENOG502S56B">
    <property type="taxonomic scope" value="Eukaryota"/>
</dbReference>
<dbReference type="FunFam" id="2.30.29.30:FF:000718">
    <property type="entry name" value="Si:ch73-111k22.3"/>
    <property type="match status" value="1"/>
</dbReference>
<accession>A7RJ73</accession>
<evidence type="ECO:0000259" key="2">
    <source>
        <dbReference type="PROSITE" id="PS50003"/>
    </source>
</evidence>
<dbReference type="EMBL" id="DS469513">
    <property type="protein sequence ID" value="EDO48529.1"/>
    <property type="molecule type" value="Genomic_DNA"/>
</dbReference>
<dbReference type="PANTHER" id="PTHR22902">
    <property type="entry name" value="SESQUIPEDALIAN"/>
    <property type="match status" value="1"/>
</dbReference>
<proteinExistence type="predicted"/>
<keyword evidence="4" id="KW-1185">Reference proteome</keyword>
<dbReference type="Proteomes" id="UP000001593">
    <property type="component" value="Unassembled WGS sequence"/>
</dbReference>
<keyword evidence="1" id="KW-0597">Phosphoprotein</keyword>
<organism evidence="3 4">
    <name type="scientific">Nematostella vectensis</name>
    <name type="common">Starlet sea anemone</name>
    <dbReference type="NCBI Taxonomy" id="45351"/>
    <lineage>
        <taxon>Eukaryota</taxon>
        <taxon>Metazoa</taxon>
        <taxon>Cnidaria</taxon>
        <taxon>Anthozoa</taxon>
        <taxon>Hexacorallia</taxon>
        <taxon>Actiniaria</taxon>
        <taxon>Edwardsiidae</taxon>
        <taxon>Nematostella</taxon>
    </lineage>
</organism>
<sequence>MADQGSGDGNEGSETVAKQGWLFKRSKLSKKWDKQWCSIKKNQLFYGPTTEELTKAIDLEGCELSECSLDKKQFAFQIKPKGQRRYYFFHAETEQDQQEWMQAICFAKASGSIGDGSQACVVQ</sequence>
<dbReference type="Pfam" id="PF00169">
    <property type="entry name" value="PH"/>
    <property type="match status" value="1"/>
</dbReference>
<dbReference type="SUPFAM" id="SSF50729">
    <property type="entry name" value="PH domain-like"/>
    <property type="match status" value="1"/>
</dbReference>
<name>A7RJ73_NEMVE</name>
<dbReference type="PANTHER" id="PTHR22902:SF27">
    <property type="entry name" value="PLECKSTRIN HOMOLOGY DOMAIN-CONTAINING FAMILY A MEMBER 3"/>
    <property type="match status" value="1"/>
</dbReference>
<evidence type="ECO:0000256" key="1">
    <source>
        <dbReference type="ARBA" id="ARBA00022553"/>
    </source>
</evidence>
<evidence type="ECO:0000313" key="3">
    <source>
        <dbReference type="EMBL" id="EDO48529.1"/>
    </source>
</evidence>
<dbReference type="PhylomeDB" id="A7RJ73"/>
<dbReference type="InParanoid" id="A7RJ73"/>
<dbReference type="InterPro" id="IPR001849">
    <property type="entry name" value="PH_domain"/>
</dbReference>
<protein>
    <recommendedName>
        <fullName evidence="2">PH domain-containing protein</fullName>
    </recommendedName>
</protein>
<feature type="domain" description="PH" evidence="2">
    <location>
        <begin position="15"/>
        <end position="109"/>
    </location>
</feature>
<dbReference type="SMART" id="SM00233">
    <property type="entry name" value="PH"/>
    <property type="match status" value="1"/>
</dbReference>
<dbReference type="OMA" id="RTYYIHA"/>
<dbReference type="PROSITE" id="PS50003">
    <property type="entry name" value="PH_DOMAIN"/>
    <property type="match status" value="1"/>
</dbReference>
<evidence type="ECO:0000313" key="4">
    <source>
        <dbReference type="Proteomes" id="UP000001593"/>
    </source>
</evidence>
<dbReference type="CDD" id="cd00821">
    <property type="entry name" value="PH"/>
    <property type="match status" value="1"/>
</dbReference>
<dbReference type="HOGENOM" id="CLU_154081_0_0_1"/>
<dbReference type="AlphaFoldDB" id="A7RJ73"/>